<feature type="transmembrane region" description="Helical" evidence="6">
    <location>
        <begin position="47"/>
        <end position="66"/>
    </location>
</feature>
<dbReference type="RefSeq" id="WP_119411108.1">
    <property type="nucleotide sequence ID" value="NZ_CP032869.1"/>
</dbReference>
<keyword evidence="3 6" id="KW-0812">Transmembrane</keyword>
<keyword evidence="2" id="KW-1003">Cell membrane</keyword>
<dbReference type="Pfam" id="PF13396">
    <property type="entry name" value="PLDc_N"/>
    <property type="match status" value="1"/>
</dbReference>
<evidence type="ECO:0000256" key="2">
    <source>
        <dbReference type="ARBA" id="ARBA00022475"/>
    </source>
</evidence>
<evidence type="ECO:0000256" key="1">
    <source>
        <dbReference type="ARBA" id="ARBA00004651"/>
    </source>
</evidence>
<feature type="domain" description="Cardiolipin synthase N-terminal" evidence="7">
    <location>
        <begin position="27"/>
        <end position="66"/>
    </location>
</feature>
<protein>
    <recommendedName>
        <fullName evidence="7">Cardiolipin synthase N-terminal domain-containing protein</fullName>
    </recommendedName>
</protein>
<evidence type="ECO:0000256" key="6">
    <source>
        <dbReference type="SAM" id="Phobius"/>
    </source>
</evidence>
<proteinExistence type="predicted"/>
<accession>A0A494VSZ9</accession>
<name>A0A494VSZ9_9SPHI</name>
<organism evidence="8 9">
    <name type="scientific">Mucilaginibacter celer</name>
    <dbReference type="NCBI Taxonomy" id="2305508"/>
    <lineage>
        <taxon>Bacteria</taxon>
        <taxon>Pseudomonadati</taxon>
        <taxon>Bacteroidota</taxon>
        <taxon>Sphingobacteriia</taxon>
        <taxon>Sphingobacteriales</taxon>
        <taxon>Sphingobacteriaceae</taxon>
        <taxon>Mucilaginibacter</taxon>
    </lineage>
</organism>
<gene>
    <name evidence="8" type="ORF">HYN43_020545</name>
</gene>
<dbReference type="Proteomes" id="UP000270046">
    <property type="component" value="Chromosome"/>
</dbReference>
<dbReference type="KEGG" id="muh:HYN43_020545"/>
<evidence type="ECO:0000259" key="7">
    <source>
        <dbReference type="Pfam" id="PF13396"/>
    </source>
</evidence>
<dbReference type="EMBL" id="CP032869">
    <property type="protein sequence ID" value="AYL97539.1"/>
    <property type="molecule type" value="Genomic_DNA"/>
</dbReference>
<dbReference type="GO" id="GO:0005886">
    <property type="term" value="C:plasma membrane"/>
    <property type="evidence" value="ECO:0007669"/>
    <property type="project" value="UniProtKB-SubCell"/>
</dbReference>
<dbReference type="InterPro" id="IPR027379">
    <property type="entry name" value="CLS_N"/>
</dbReference>
<evidence type="ECO:0000256" key="5">
    <source>
        <dbReference type="ARBA" id="ARBA00023136"/>
    </source>
</evidence>
<evidence type="ECO:0000256" key="3">
    <source>
        <dbReference type="ARBA" id="ARBA00022692"/>
    </source>
</evidence>
<feature type="transmembrane region" description="Helical" evidence="6">
    <location>
        <begin position="14"/>
        <end position="35"/>
    </location>
</feature>
<reference evidence="8 9" key="1">
    <citation type="submission" date="2018-10" db="EMBL/GenBank/DDBJ databases">
        <title>Genome sequencing of Mucilaginibacter sp. HYN0043.</title>
        <authorList>
            <person name="Kim M."/>
            <person name="Yi H."/>
        </authorList>
    </citation>
    <scope>NUCLEOTIDE SEQUENCE [LARGE SCALE GENOMIC DNA]</scope>
    <source>
        <strain evidence="8 9">HYN0043</strain>
    </source>
</reference>
<keyword evidence="5 6" id="KW-0472">Membrane</keyword>
<dbReference type="AlphaFoldDB" id="A0A494VSZ9"/>
<keyword evidence="4 6" id="KW-1133">Transmembrane helix</keyword>
<sequence length="75" mass="8076">MNNFLLNINPATGLIVWSSLSLISVLLVIGCIINIITSRFSNVAVKISWIAVVLMLPLLGALIYLLKAPATKLQA</sequence>
<keyword evidence="9" id="KW-1185">Reference proteome</keyword>
<comment type="subcellular location">
    <subcellularLocation>
        <location evidence="1">Cell membrane</location>
        <topology evidence="1">Multi-pass membrane protein</topology>
    </subcellularLocation>
</comment>
<evidence type="ECO:0000256" key="4">
    <source>
        <dbReference type="ARBA" id="ARBA00022989"/>
    </source>
</evidence>
<evidence type="ECO:0000313" key="8">
    <source>
        <dbReference type="EMBL" id="AYL97539.1"/>
    </source>
</evidence>
<evidence type="ECO:0000313" key="9">
    <source>
        <dbReference type="Proteomes" id="UP000270046"/>
    </source>
</evidence>